<evidence type="ECO:0000313" key="4">
    <source>
        <dbReference type="EMBL" id="MEQ2486579.1"/>
    </source>
</evidence>
<dbReference type="InterPro" id="IPR011006">
    <property type="entry name" value="CheY-like_superfamily"/>
</dbReference>
<dbReference type="Gene3D" id="3.40.50.2300">
    <property type="match status" value="1"/>
</dbReference>
<accession>A0ABV1FQ95</accession>
<dbReference type="Proteomes" id="UP001487296">
    <property type="component" value="Unassembled WGS sequence"/>
</dbReference>
<dbReference type="PROSITE" id="PS50110">
    <property type="entry name" value="RESPONSE_REGULATORY"/>
    <property type="match status" value="1"/>
</dbReference>
<dbReference type="EMBL" id="JBBNFP010000017">
    <property type="protein sequence ID" value="MEQ2486579.1"/>
    <property type="molecule type" value="Genomic_DNA"/>
</dbReference>
<dbReference type="InterPro" id="IPR039420">
    <property type="entry name" value="WalR-like"/>
</dbReference>
<evidence type="ECO:0000256" key="2">
    <source>
        <dbReference type="PROSITE-ProRule" id="PRU00169"/>
    </source>
</evidence>
<dbReference type="InterPro" id="IPR001789">
    <property type="entry name" value="Sig_transdc_resp-reg_receiver"/>
</dbReference>
<name>A0ABV1FQ95_9BACT</name>
<evidence type="ECO:0000313" key="5">
    <source>
        <dbReference type="Proteomes" id="UP001487296"/>
    </source>
</evidence>
<dbReference type="InterPro" id="IPR007492">
    <property type="entry name" value="LytTR_DNA-bd_dom"/>
</dbReference>
<sequence>MKVVIIDDDKNAGLALADLLETRYDMEVLGHALCALDGLALLNKHQPDVLFLDVQLPDVNGLDFIDKLSEFTHGRCQVVMYTAYDEFVVTAFRKQAFDVLLKPIDTKELDTVVKRLEKEHERIVERGDREMPATLNGKLLFYTNSVDFKVVDKDDVCLFQYDHDMRCWEVVVAETKKAIKLKRNVKSTDLLALDNHFLQVNQKYIVNVNYLIEVVDNVCHFYPPFDEIDYVKVGRLFRKRLIDRFLSI</sequence>
<keyword evidence="2" id="KW-0597">Phosphoprotein</keyword>
<protein>
    <submittedName>
        <fullName evidence="4">Response regulator</fullName>
    </submittedName>
</protein>
<dbReference type="Gene3D" id="2.40.50.1020">
    <property type="entry name" value="LytTr DNA-binding domain"/>
    <property type="match status" value="1"/>
</dbReference>
<dbReference type="SMART" id="SM00850">
    <property type="entry name" value="LytTR"/>
    <property type="match status" value="1"/>
</dbReference>
<comment type="caution">
    <text evidence="4">The sequence shown here is derived from an EMBL/GenBank/DDBJ whole genome shotgun (WGS) entry which is preliminary data.</text>
</comment>
<evidence type="ECO:0000256" key="1">
    <source>
        <dbReference type="ARBA" id="ARBA00023125"/>
    </source>
</evidence>
<dbReference type="RefSeq" id="WP_215759660.1">
    <property type="nucleotide sequence ID" value="NZ_JAHKBE010000017.1"/>
</dbReference>
<dbReference type="Pfam" id="PF00072">
    <property type="entry name" value="Response_reg"/>
    <property type="match status" value="1"/>
</dbReference>
<keyword evidence="5" id="KW-1185">Reference proteome</keyword>
<reference evidence="4 5" key="1">
    <citation type="submission" date="2024-04" db="EMBL/GenBank/DDBJ databases">
        <title>Human intestinal bacterial collection.</title>
        <authorList>
            <person name="Pauvert C."/>
            <person name="Hitch T.C.A."/>
            <person name="Clavel T."/>
        </authorList>
    </citation>
    <scope>NUCLEOTIDE SEQUENCE [LARGE SCALE GENOMIC DNA]</scope>
    <source>
        <strain evidence="4 5">CLA-AA-H145</strain>
    </source>
</reference>
<dbReference type="SMART" id="SM00448">
    <property type="entry name" value="REC"/>
    <property type="match status" value="1"/>
</dbReference>
<organism evidence="4 5">
    <name type="scientific">Hallella faecis</name>
    <dbReference type="NCBI Taxonomy" id="2841596"/>
    <lineage>
        <taxon>Bacteria</taxon>
        <taxon>Pseudomonadati</taxon>
        <taxon>Bacteroidota</taxon>
        <taxon>Bacteroidia</taxon>
        <taxon>Bacteroidales</taxon>
        <taxon>Prevotellaceae</taxon>
        <taxon>Hallella</taxon>
    </lineage>
</organism>
<proteinExistence type="predicted"/>
<keyword evidence="1" id="KW-0238">DNA-binding</keyword>
<evidence type="ECO:0000259" key="3">
    <source>
        <dbReference type="PROSITE" id="PS50110"/>
    </source>
</evidence>
<feature type="domain" description="Response regulatory" evidence="3">
    <location>
        <begin position="2"/>
        <end position="117"/>
    </location>
</feature>
<gene>
    <name evidence="4" type="ORF">AAAT34_05865</name>
</gene>
<feature type="modified residue" description="4-aspartylphosphate" evidence="2">
    <location>
        <position position="53"/>
    </location>
</feature>
<dbReference type="SUPFAM" id="SSF52172">
    <property type="entry name" value="CheY-like"/>
    <property type="match status" value="1"/>
</dbReference>
<dbReference type="PANTHER" id="PTHR48111:SF69">
    <property type="entry name" value="RESPONSE REGULATOR RECEIVER"/>
    <property type="match status" value="1"/>
</dbReference>
<dbReference type="PANTHER" id="PTHR48111">
    <property type="entry name" value="REGULATOR OF RPOS"/>
    <property type="match status" value="1"/>
</dbReference>